<accession>A0A6G0TN71</accession>
<protein>
    <recommendedName>
        <fullName evidence="4">DUF4371 domain-containing protein</fullName>
    </recommendedName>
</protein>
<dbReference type="EMBL" id="VYZN01000025">
    <property type="protein sequence ID" value="KAE9535929.1"/>
    <property type="molecule type" value="Genomic_DNA"/>
</dbReference>
<organism evidence="2 3">
    <name type="scientific">Aphis glycines</name>
    <name type="common">Soybean aphid</name>
    <dbReference type="NCBI Taxonomy" id="307491"/>
    <lineage>
        <taxon>Eukaryota</taxon>
        <taxon>Metazoa</taxon>
        <taxon>Ecdysozoa</taxon>
        <taxon>Arthropoda</taxon>
        <taxon>Hexapoda</taxon>
        <taxon>Insecta</taxon>
        <taxon>Pterygota</taxon>
        <taxon>Neoptera</taxon>
        <taxon>Paraneoptera</taxon>
        <taxon>Hemiptera</taxon>
        <taxon>Sternorrhyncha</taxon>
        <taxon>Aphidomorpha</taxon>
        <taxon>Aphidoidea</taxon>
        <taxon>Aphididae</taxon>
        <taxon>Aphidini</taxon>
        <taxon>Aphis</taxon>
        <taxon>Aphis</taxon>
    </lineage>
</organism>
<feature type="region of interest" description="Disordered" evidence="1">
    <location>
        <begin position="1"/>
        <end position="26"/>
    </location>
</feature>
<dbReference type="OrthoDB" id="6628349at2759"/>
<evidence type="ECO:0008006" key="4">
    <source>
        <dbReference type="Google" id="ProtNLM"/>
    </source>
</evidence>
<evidence type="ECO:0000256" key="1">
    <source>
        <dbReference type="SAM" id="MobiDB-lite"/>
    </source>
</evidence>
<reference evidence="2 3" key="1">
    <citation type="submission" date="2019-08" db="EMBL/GenBank/DDBJ databases">
        <title>The genome of the soybean aphid Biotype 1, its phylome, world population structure and adaptation to the North American continent.</title>
        <authorList>
            <person name="Giordano R."/>
            <person name="Donthu R.K."/>
            <person name="Hernandez A.G."/>
            <person name="Wright C.L."/>
            <person name="Zimin A.V."/>
        </authorList>
    </citation>
    <scope>NUCLEOTIDE SEQUENCE [LARGE SCALE GENOMIC DNA]</scope>
    <source>
        <tissue evidence="2">Whole aphids</tissue>
    </source>
</reference>
<dbReference type="Proteomes" id="UP000475862">
    <property type="component" value="Unassembled WGS sequence"/>
</dbReference>
<name>A0A6G0TN71_APHGL</name>
<gene>
    <name evidence="2" type="ORF">AGLY_007830</name>
</gene>
<evidence type="ECO:0000313" key="3">
    <source>
        <dbReference type="Proteomes" id="UP000475862"/>
    </source>
</evidence>
<keyword evidence="3" id="KW-1185">Reference proteome</keyword>
<comment type="caution">
    <text evidence="2">The sequence shown here is derived from an EMBL/GenBank/DDBJ whole genome shotgun (WGS) entry which is preliminary data.</text>
</comment>
<dbReference type="AlphaFoldDB" id="A0A6G0TN71"/>
<feature type="compositionally biased region" description="Low complexity" evidence="1">
    <location>
        <begin position="1"/>
        <end position="14"/>
    </location>
</feature>
<sequence>MFSIFKSKASNAKKNNNDAPKTQSSMEVLPDIQSLEIGSNNVSDLGNKETGPVKPILDMGGANSKISKLKAHAATKEHNMLNISRMSGYKNSVVAGCVSSQISIAHQQFVENNRNYLKKLINIALFLARQGIAFRGHKEDTNSPNQVSKRKRREVTRLNDFMVSTTTSAIDQNFQQDSEITFMDFWKVHAFFPIFDNLIVNMKFRFSTQRLELAQSVESFFELDYEKSFYFIYSYKPLFNIDEDALKCELKVAKRCLINVQNSDDSISGMNAEAKTQSQL</sequence>
<evidence type="ECO:0000313" key="2">
    <source>
        <dbReference type="EMBL" id="KAE9535929.1"/>
    </source>
</evidence>
<proteinExistence type="predicted"/>